<gene>
    <name evidence="10" type="ORF">GBAR_LOCUS13639</name>
</gene>
<dbReference type="EMBL" id="CASHTH010002004">
    <property type="protein sequence ID" value="CAI8023334.1"/>
    <property type="molecule type" value="Genomic_DNA"/>
</dbReference>
<dbReference type="FunFam" id="3.30.300.20:FF:000002">
    <property type="entry name" value="Transcription termination/antitermination protein NusA"/>
    <property type="match status" value="1"/>
</dbReference>
<dbReference type="InterPro" id="IPR030842">
    <property type="entry name" value="TF_NusA_bacterial"/>
</dbReference>
<evidence type="ECO:0000256" key="1">
    <source>
        <dbReference type="ARBA" id="ARBA00022472"/>
    </source>
</evidence>
<dbReference type="Gene3D" id="3.30.1480.10">
    <property type="entry name" value="NusA, N-terminal domain"/>
    <property type="match status" value="1"/>
</dbReference>
<comment type="caution">
    <text evidence="10">The sequence shown here is derived from an EMBL/GenBank/DDBJ whole genome shotgun (WGS) entry which is preliminary data.</text>
</comment>
<dbReference type="SUPFAM" id="SSF54814">
    <property type="entry name" value="Prokaryotic type KH domain (KH-domain type II)"/>
    <property type="match status" value="2"/>
</dbReference>
<dbReference type="InterPro" id="IPR012340">
    <property type="entry name" value="NA-bd_OB-fold"/>
</dbReference>
<sequence length="590" mass="63098">MKSDFMMALNQLSAERGLAKDQVLRAIEVALASAFRRDDPAGGQNLSVKLNPNTGDISIFALRAVVEEVEFPETEISLQEAQSIRPNIQIGDEIAESEEVPHDASRIAAQTARQVIMQRLREAEREKIFEEYSAYQGELISGSIESVEKGPTVFVNLNPHQAQNQNRARGVMRPDNQVGNERYRKGQNLKVLLVEVQQTPRGPEVVVSRTHRDLLRRLMEAEVPEIGNGTVEIRSIARDPGVRSKVAVASHQEGVDPVGSCIGLRGNRIQSIVNELQGEKIDVIEWDSNPRVLISRALSPADVGAVELDQDENTAYVVVPENQMSLAIGRDGQNARLAARLSGWRLDIKNVEQWEALREARAAEAARVTAERAALAATAAAEAAAEQAAATVEEAVMPVAEAAEAAIAETGLVAETVELIESIEASPETATVDAAVIADIAAVISQPPAESAAVAEAPEAEVSTPGLAFDEDALLEALIAEEEATTVNASASGTQPQPVGLSVEALGNLTIDDVIVEDDDEELEDDDPVEEDIADLLAGLPNLAPDAGKIRFAEDIVGDFRGSDSRRRRGGGNRRGGNVPGARGPGGRGR</sequence>
<dbReference type="PANTHER" id="PTHR22648">
    <property type="entry name" value="TRANSCRIPTION TERMINATION FACTOR NUSA"/>
    <property type="match status" value="1"/>
</dbReference>
<evidence type="ECO:0000313" key="11">
    <source>
        <dbReference type="Proteomes" id="UP001174909"/>
    </source>
</evidence>
<dbReference type="InterPro" id="IPR009019">
    <property type="entry name" value="KH_sf_prok-type"/>
</dbReference>
<dbReference type="SUPFAM" id="SSF69705">
    <property type="entry name" value="Transcription factor NusA, N-terminal domain"/>
    <property type="match status" value="1"/>
</dbReference>
<dbReference type="Pfam" id="PF13184">
    <property type="entry name" value="KH_NusA_1st"/>
    <property type="match status" value="1"/>
</dbReference>
<evidence type="ECO:0000313" key="10">
    <source>
        <dbReference type="EMBL" id="CAI8023334.1"/>
    </source>
</evidence>
<evidence type="ECO:0000256" key="2">
    <source>
        <dbReference type="ARBA" id="ARBA00022490"/>
    </source>
</evidence>
<dbReference type="InterPro" id="IPR036555">
    <property type="entry name" value="NusA_N_sf"/>
</dbReference>
<feature type="region of interest" description="Disordered" evidence="8">
    <location>
        <begin position="561"/>
        <end position="590"/>
    </location>
</feature>
<evidence type="ECO:0000256" key="8">
    <source>
        <dbReference type="SAM" id="MobiDB-lite"/>
    </source>
</evidence>
<dbReference type="InterPro" id="IPR003029">
    <property type="entry name" value="S1_domain"/>
</dbReference>
<dbReference type="InterPro" id="IPR025249">
    <property type="entry name" value="TF_NusA_KH_1st"/>
</dbReference>
<dbReference type="GO" id="GO:0006353">
    <property type="term" value="P:DNA-templated transcription termination"/>
    <property type="evidence" value="ECO:0007669"/>
    <property type="project" value="UniProtKB-KW"/>
</dbReference>
<dbReference type="Pfam" id="PF08529">
    <property type="entry name" value="NusA_N"/>
    <property type="match status" value="1"/>
</dbReference>
<keyword evidence="4 7" id="KW-0694">RNA-binding</keyword>
<evidence type="ECO:0000256" key="5">
    <source>
        <dbReference type="ARBA" id="ARBA00023015"/>
    </source>
</evidence>
<dbReference type="CDD" id="cd02134">
    <property type="entry name" value="KH-II_NusA_rpt1"/>
    <property type="match status" value="1"/>
</dbReference>
<dbReference type="FunFam" id="3.30.300.20:FF:000005">
    <property type="entry name" value="Transcription termination/antitermination protein NusA"/>
    <property type="match status" value="1"/>
</dbReference>
<dbReference type="PROSITE" id="PS50126">
    <property type="entry name" value="S1"/>
    <property type="match status" value="1"/>
</dbReference>
<dbReference type="InterPro" id="IPR004087">
    <property type="entry name" value="KH_dom"/>
</dbReference>
<dbReference type="HAMAP" id="MF_00945_B">
    <property type="entry name" value="NusA_B"/>
    <property type="match status" value="1"/>
</dbReference>
<keyword evidence="1" id="KW-0806">Transcription termination</keyword>
<dbReference type="GO" id="GO:0005829">
    <property type="term" value="C:cytosol"/>
    <property type="evidence" value="ECO:0007669"/>
    <property type="project" value="TreeGrafter"/>
</dbReference>
<keyword evidence="11" id="KW-1185">Reference proteome</keyword>
<dbReference type="PROSITE" id="PS50084">
    <property type="entry name" value="KH_TYPE_1"/>
    <property type="match status" value="1"/>
</dbReference>
<protein>
    <submittedName>
        <fullName evidence="10">Transcription termination/antitermination protein NusA</fullName>
    </submittedName>
</protein>
<keyword evidence="6" id="KW-0804">Transcription</keyword>
<dbReference type="PANTHER" id="PTHR22648:SF0">
    <property type="entry name" value="TRANSCRIPTION TERMINATION_ANTITERMINATION PROTEIN NUSA"/>
    <property type="match status" value="1"/>
</dbReference>
<reference evidence="10" key="1">
    <citation type="submission" date="2023-03" db="EMBL/GenBank/DDBJ databases">
        <authorList>
            <person name="Steffen K."/>
            <person name="Cardenas P."/>
        </authorList>
    </citation>
    <scope>NUCLEOTIDE SEQUENCE</scope>
</reference>
<keyword evidence="5" id="KW-0805">Transcription regulation</keyword>
<dbReference type="Pfam" id="PF26594">
    <property type="entry name" value="KH_NusA_2nd"/>
    <property type="match status" value="1"/>
</dbReference>
<feature type="domain" description="S1 motif" evidence="9">
    <location>
        <begin position="137"/>
        <end position="210"/>
    </location>
</feature>
<dbReference type="GO" id="GO:0003723">
    <property type="term" value="F:RNA binding"/>
    <property type="evidence" value="ECO:0007669"/>
    <property type="project" value="UniProtKB-UniRule"/>
</dbReference>
<dbReference type="InterPro" id="IPR015946">
    <property type="entry name" value="KH_dom-like_a/b"/>
</dbReference>
<dbReference type="InterPro" id="IPR013735">
    <property type="entry name" value="TF_NusA_N"/>
</dbReference>
<organism evidence="10 11">
    <name type="scientific">Geodia barretti</name>
    <name type="common">Barrett's horny sponge</name>
    <dbReference type="NCBI Taxonomy" id="519541"/>
    <lineage>
        <taxon>Eukaryota</taxon>
        <taxon>Metazoa</taxon>
        <taxon>Porifera</taxon>
        <taxon>Demospongiae</taxon>
        <taxon>Heteroscleromorpha</taxon>
        <taxon>Tetractinellida</taxon>
        <taxon>Astrophorina</taxon>
        <taxon>Geodiidae</taxon>
        <taxon>Geodia</taxon>
    </lineage>
</organism>
<evidence type="ECO:0000256" key="6">
    <source>
        <dbReference type="ARBA" id="ARBA00023163"/>
    </source>
</evidence>
<dbReference type="Gene3D" id="3.30.300.20">
    <property type="match status" value="2"/>
</dbReference>
<dbReference type="InterPro" id="IPR010213">
    <property type="entry name" value="TF_NusA"/>
</dbReference>
<feature type="compositionally biased region" description="Gly residues" evidence="8">
    <location>
        <begin position="573"/>
        <end position="590"/>
    </location>
</feature>
<dbReference type="AlphaFoldDB" id="A0AA35WK56"/>
<keyword evidence="2" id="KW-0963">Cytoplasm</keyword>
<evidence type="ECO:0000256" key="3">
    <source>
        <dbReference type="ARBA" id="ARBA00022814"/>
    </source>
</evidence>
<evidence type="ECO:0000256" key="7">
    <source>
        <dbReference type="PROSITE-ProRule" id="PRU00117"/>
    </source>
</evidence>
<dbReference type="CDD" id="cd04455">
    <property type="entry name" value="S1_NusA"/>
    <property type="match status" value="1"/>
</dbReference>
<name>A0AA35WK56_GEOBA</name>
<evidence type="ECO:0000259" key="9">
    <source>
        <dbReference type="PROSITE" id="PS50126"/>
    </source>
</evidence>
<accession>A0AA35WK56</accession>
<dbReference type="CDD" id="cd22529">
    <property type="entry name" value="KH-II_NusA_rpt2"/>
    <property type="match status" value="1"/>
</dbReference>
<dbReference type="GO" id="GO:0031564">
    <property type="term" value="P:transcription antitermination"/>
    <property type="evidence" value="ECO:0007669"/>
    <property type="project" value="UniProtKB-KW"/>
</dbReference>
<dbReference type="NCBIfam" id="TIGR01953">
    <property type="entry name" value="NusA"/>
    <property type="match status" value="1"/>
</dbReference>
<dbReference type="GO" id="GO:0003700">
    <property type="term" value="F:DNA-binding transcription factor activity"/>
    <property type="evidence" value="ECO:0007669"/>
    <property type="project" value="InterPro"/>
</dbReference>
<keyword evidence="3" id="KW-0889">Transcription antitermination</keyword>
<dbReference type="Gene3D" id="2.40.50.140">
    <property type="entry name" value="Nucleic acid-binding proteins"/>
    <property type="match status" value="1"/>
</dbReference>
<evidence type="ECO:0000256" key="4">
    <source>
        <dbReference type="ARBA" id="ARBA00022884"/>
    </source>
</evidence>
<dbReference type="SMART" id="SM00322">
    <property type="entry name" value="KH"/>
    <property type="match status" value="2"/>
</dbReference>
<dbReference type="InterPro" id="IPR058582">
    <property type="entry name" value="KH_NusA_2nd"/>
</dbReference>
<proteinExistence type="inferred from homology"/>
<dbReference type="SUPFAM" id="SSF50249">
    <property type="entry name" value="Nucleic acid-binding proteins"/>
    <property type="match status" value="1"/>
</dbReference>
<dbReference type="Proteomes" id="UP001174909">
    <property type="component" value="Unassembled WGS sequence"/>
</dbReference>